<keyword evidence="2" id="KW-1015">Disulfide bond</keyword>
<dbReference type="EMBL" id="JTDF01005316">
    <property type="protein sequence ID" value="KAF8566307.1"/>
    <property type="molecule type" value="Genomic_DNA"/>
</dbReference>
<dbReference type="PANTHER" id="PTHR45080">
    <property type="entry name" value="CONTACTIN 5"/>
    <property type="match status" value="1"/>
</dbReference>
<dbReference type="GO" id="GO:0030424">
    <property type="term" value="C:axon"/>
    <property type="evidence" value="ECO:0007669"/>
    <property type="project" value="TreeGrafter"/>
</dbReference>
<dbReference type="Gene3D" id="2.60.40.10">
    <property type="entry name" value="Immunoglobulins"/>
    <property type="match status" value="2"/>
</dbReference>
<dbReference type="InterPro" id="IPR007110">
    <property type="entry name" value="Ig-like_dom"/>
</dbReference>
<feature type="domain" description="Ig-like" evidence="3">
    <location>
        <begin position="13"/>
        <end position="105"/>
    </location>
</feature>
<name>A0A8T0DHT6_9TREM</name>
<dbReference type="SMART" id="SM00409">
    <property type="entry name" value="IG"/>
    <property type="match status" value="2"/>
</dbReference>
<dbReference type="PROSITE" id="PS50835">
    <property type="entry name" value="IG_LIKE"/>
    <property type="match status" value="2"/>
</dbReference>
<feature type="domain" description="Ig-like" evidence="3">
    <location>
        <begin position="115"/>
        <end position="184"/>
    </location>
</feature>
<evidence type="ECO:0000313" key="5">
    <source>
        <dbReference type="Proteomes" id="UP000699462"/>
    </source>
</evidence>
<dbReference type="GO" id="GO:0050808">
    <property type="term" value="P:synapse organization"/>
    <property type="evidence" value="ECO:0007669"/>
    <property type="project" value="TreeGrafter"/>
</dbReference>
<dbReference type="GO" id="GO:0005886">
    <property type="term" value="C:plasma membrane"/>
    <property type="evidence" value="ECO:0007669"/>
    <property type="project" value="TreeGrafter"/>
</dbReference>
<accession>A0A8T0DHT6</accession>
<keyword evidence="1" id="KW-0732">Signal</keyword>
<dbReference type="SMART" id="SM00408">
    <property type="entry name" value="IGc2"/>
    <property type="match status" value="2"/>
</dbReference>
<evidence type="ECO:0000256" key="1">
    <source>
        <dbReference type="ARBA" id="ARBA00022729"/>
    </source>
</evidence>
<dbReference type="OrthoDB" id="6272054at2759"/>
<dbReference type="GO" id="GO:0043025">
    <property type="term" value="C:neuronal cell body"/>
    <property type="evidence" value="ECO:0007669"/>
    <property type="project" value="TreeGrafter"/>
</dbReference>
<organism evidence="4 5">
    <name type="scientific">Paragonimus westermani</name>
    <dbReference type="NCBI Taxonomy" id="34504"/>
    <lineage>
        <taxon>Eukaryota</taxon>
        <taxon>Metazoa</taxon>
        <taxon>Spiralia</taxon>
        <taxon>Lophotrochozoa</taxon>
        <taxon>Platyhelminthes</taxon>
        <taxon>Trematoda</taxon>
        <taxon>Digenea</taxon>
        <taxon>Plagiorchiida</taxon>
        <taxon>Troglotremata</taxon>
        <taxon>Troglotrematidae</taxon>
        <taxon>Paragonimus</taxon>
    </lineage>
</organism>
<dbReference type="InterPro" id="IPR036179">
    <property type="entry name" value="Ig-like_dom_sf"/>
</dbReference>
<dbReference type="InterPro" id="IPR003599">
    <property type="entry name" value="Ig_sub"/>
</dbReference>
<comment type="caution">
    <text evidence="4">The sequence shown here is derived from an EMBL/GenBank/DDBJ whole genome shotgun (WGS) entry which is preliminary data.</text>
</comment>
<protein>
    <recommendedName>
        <fullName evidence="3">Ig-like domain-containing protein</fullName>
    </recommendedName>
</protein>
<evidence type="ECO:0000313" key="4">
    <source>
        <dbReference type="EMBL" id="KAF8566307.1"/>
    </source>
</evidence>
<dbReference type="GO" id="GO:0008046">
    <property type="term" value="F:axon guidance receptor activity"/>
    <property type="evidence" value="ECO:0007669"/>
    <property type="project" value="TreeGrafter"/>
</dbReference>
<gene>
    <name evidence="4" type="ORF">P879_04937</name>
</gene>
<dbReference type="InterPro" id="IPR003598">
    <property type="entry name" value="Ig_sub2"/>
</dbReference>
<dbReference type="SUPFAM" id="SSF48726">
    <property type="entry name" value="Immunoglobulin"/>
    <property type="match status" value="2"/>
</dbReference>
<sequence>MVTTNRFVYSRLGRSIRVPCEVLSNPPPEKVFWYHARSNVSGSESMKLLAGQRAKINPGMRHWFSPVLEINSIASEDAGLYVCVAENKLQPSGQKPVVRRTESATTLFVYCPGLPLPNFRWKWRPRSCTDPMSLREKNMFRPLDRARDEAELILPTVELQDDGFYFCEAYNGIGDAMSSPTDVTVIGKFLSNQ</sequence>
<dbReference type="PANTHER" id="PTHR45080:SF8">
    <property type="entry name" value="IG-LIKE DOMAIN-CONTAINING PROTEIN"/>
    <property type="match status" value="1"/>
</dbReference>
<dbReference type="AlphaFoldDB" id="A0A8T0DHT6"/>
<keyword evidence="5" id="KW-1185">Reference proteome</keyword>
<dbReference type="InterPro" id="IPR013783">
    <property type="entry name" value="Ig-like_fold"/>
</dbReference>
<evidence type="ECO:0000259" key="3">
    <source>
        <dbReference type="PROSITE" id="PS50835"/>
    </source>
</evidence>
<dbReference type="Pfam" id="PF13927">
    <property type="entry name" value="Ig_3"/>
    <property type="match status" value="1"/>
</dbReference>
<dbReference type="GO" id="GO:0007156">
    <property type="term" value="P:homophilic cell adhesion via plasma membrane adhesion molecules"/>
    <property type="evidence" value="ECO:0007669"/>
    <property type="project" value="TreeGrafter"/>
</dbReference>
<evidence type="ECO:0000256" key="2">
    <source>
        <dbReference type="ARBA" id="ARBA00023157"/>
    </source>
</evidence>
<dbReference type="InterPro" id="IPR050958">
    <property type="entry name" value="Cell_Adh-Cytoskel_Orgn"/>
</dbReference>
<reference evidence="4 5" key="1">
    <citation type="submission" date="2019-07" db="EMBL/GenBank/DDBJ databases">
        <title>Annotation for the trematode Paragonimus westermani.</title>
        <authorList>
            <person name="Choi Y.-J."/>
        </authorList>
    </citation>
    <scope>NUCLEOTIDE SEQUENCE [LARGE SCALE GENOMIC DNA]</scope>
    <source>
        <strain evidence="4">180907_Pwestermani</strain>
    </source>
</reference>
<dbReference type="Proteomes" id="UP000699462">
    <property type="component" value="Unassembled WGS sequence"/>
</dbReference>
<proteinExistence type="predicted"/>